<organism evidence="1 2">
    <name type="scientific">Virgibacillus phasianinus</name>
    <dbReference type="NCBI Taxonomy" id="2017483"/>
    <lineage>
        <taxon>Bacteria</taxon>
        <taxon>Bacillati</taxon>
        <taxon>Bacillota</taxon>
        <taxon>Bacilli</taxon>
        <taxon>Bacillales</taxon>
        <taxon>Bacillaceae</taxon>
        <taxon>Virgibacillus</taxon>
    </lineage>
</organism>
<proteinExistence type="predicted"/>
<name>A0A220TZ87_9BACI</name>
<accession>A0A220TZ87</accession>
<dbReference type="Pfam" id="PF10842">
    <property type="entry name" value="DUF2642"/>
    <property type="match status" value="1"/>
</dbReference>
<keyword evidence="2" id="KW-1185">Reference proteome</keyword>
<dbReference type="EMBL" id="CP022315">
    <property type="protein sequence ID" value="ASK61090.1"/>
    <property type="molecule type" value="Genomic_DNA"/>
</dbReference>
<evidence type="ECO:0000313" key="2">
    <source>
        <dbReference type="Proteomes" id="UP000198312"/>
    </source>
</evidence>
<sequence length="126" mass="13117">MLALTNRQTTLLGLLNQLSQNLSTNSGLNTDVSLDLPGLDVDVDIGVGGGNGGGTIPTPPPTTPTTPTTLREVLVGLVNEQVQVTTPFGPVTGTLLVVKDDYIVIIEASGDQVLVRIDKIELVSEV</sequence>
<dbReference type="KEGG" id="vil:CFK37_02195"/>
<dbReference type="InterPro" id="IPR020139">
    <property type="entry name" value="DUF2642"/>
</dbReference>
<protein>
    <submittedName>
        <fullName evidence="1">DUF2642 domain-containing protein</fullName>
    </submittedName>
</protein>
<dbReference type="OrthoDB" id="2973314at2"/>
<reference evidence="1 2" key="1">
    <citation type="submission" date="2017-07" db="EMBL/GenBank/DDBJ databases">
        <title>Virgibacillus sp. LM2416.</title>
        <authorList>
            <person name="Tak E.J."/>
            <person name="Bae J.-W."/>
        </authorList>
    </citation>
    <scope>NUCLEOTIDE SEQUENCE [LARGE SCALE GENOMIC DNA]</scope>
    <source>
        <strain evidence="1 2">LM2416</strain>
    </source>
</reference>
<evidence type="ECO:0000313" key="1">
    <source>
        <dbReference type="EMBL" id="ASK61090.1"/>
    </source>
</evidence>
<dbReference type="Proteomes" id="UP000198312">
    <property type="component" value="Chromosome"/>
</dbReference>
<gene>
    <name evidence="1" type="ORF">CFK37_02195</name>
</gene>
<dbReference type="AlphaFoldDB" id="A0A220TZ87"/>